<feature type="domain" description="DUF1587" evidence="2">
    <location>
        <begin position="127"/>
        <end position="191"/>
    </location>
</feature>
<organism evidence="7 8">
    <name type="scientific">Rhodopirellula maiorica SM1</name>
    <dbReference type="NCBI Taxonomy" id="1265738"/>
    <lineage>
        <taxon>Bacteria</taxon>
        <taxon>Pseudomonadati</taxon>
        <taxon>Planctomycetota</taxon>
        <taxon>Planctomycetia</taxon>
        <taxon>Pirellulales</taxon>
        <taxon>Pirellulaceae</taxon>
        <taxon>Novipirellula</taxon>
    </lineage>
</organism>
<dbReference type="InterPro" id="IPR013043">
    <property type="entry name" value="DUF1595"/>
</dbReference>
<feature type="domain" description="DUF1595" evidence="6">
    <location>
        <begin position="423"/>
        <end position="481"/>
    </location>
</feature>
<comment type="caution">
    <text evidence="7">The sequence shown here is derived from an EMBL/GenBank/DDBJ whole genome shotgun (WGS) entry which is preliminary data.</text>
</comment>
<feature type="domain" description="DUF1592" evidence="4">
    <location>
        <begin position="492"/>
        <end position="620"/>
    </location>
</feature>
<feature type="domain" description="Cytochrome C Planctomycete-type" evidence="5">
    <location>
        <begin position="43"/>
        <end position="90"/>
    </location>
</feature>
<evidence type="ECO:0000259" key="2">
    <source>
        <dbReference type="Pfam" id="PF07626"/>
    </source>
</evidence>
<evidence type="ECO:0000259" key="6">
    <source>
        <dbReference type="Pfam" id="PF07637"/>
    </source>
</evidence>
<evidence type="ECO:0000313" key="7">
    <source>
        <dbReference type="EMBL" id="EMI18950.1"/>
    </source>
</evidence>
<reference evidence="7 8" key="1">
    <citation type="journal article" date="2013" name="Mar. Genomics">
        <title>Expression of sulfatases in Rhodopirellula baltica and the diversity of sulfatases in the genus Rhodopirellula.</title>
        <authorList>
            <person name="Wegner C.E."/>
            <person name="Richter-Heitmann T."/>
            <person name="Klindworth A."/>
            <person name="Klockow C."/>
            <person name="Richter M."/>
            <person name="Achstetter T."/>
            <person name="Glockner F.O."/>
            <person name="Harder J."/>
        </authorList>
    </citation>
    <scope>NUCLEOTIDE SEQUENCE [LARGE SCALE GENOMIC DNA]</scope>
    <source>
        <strain evidence="7 8">SM1</strain>
    </source>
</reference>
<accession>M5RI29</accession>
<dbReference type="Proteomes" id="UP000011991">
    <property type="component" value="Unassembled WGS sequence"/>
</dbReference>
<dbReference type="Pfam" id="PF07631">
    <property type="entry name" value="PSD4"/>
    <property type="match status" value="1"/>
</dbReference>
<dbReference type="InterPro" id="IPR011478">
    <property type="entry name" value="DUF1585"/>
</dbReference>
<dbReference type="InterPro" id="IPR011429">
    <property type="entry name" value="Cyt_c_Planctomycete-type"/>
</dbReference>
<dbReference type="Pfam" id="PF07637">
    <property type="entry name" value="PSD5"/>
    <property type="match status" value="1"/>
</dbReference>
<evidence type="ECO:0000259" key="5">
    <source>
        <dbReference type="Pfam" id="PF07635"/>
    </source>
</evidence>
<protein>
    <submittedName>
        <fullName evidence="7">Secreted protein containing DUF1588</fullName>
    </submittedName>
</protein>
<dbReference type="Pfam" id="PF07624">
    <property type="entry name" value="PSD2"/>
    <property type="match status" value="1"/>
</dbReference>
<evidence type="ECO:0000313" key="8">
    <source>
        <dbReference type="Proteomes" id="UP000011991"/>
    </source>
</evidence>
<dbReference type="Pfam" id="PF07635">
    <property type="entry name" value="PSCyt1"/>
    <property type="match status" value="1"/>
</dbReference>
<evidence type="ECO:0000259" key="1">
    <source>
        <dbReference type="Pfam" id="PF07624"/>
    </source>
</evidence>
<dbReference type="InterPro" id="IPR013042">
    <property type="entry name" value="DUF1592"/>
</dbReference>
<dbReference type="EMBL" id="ANOG01000593">
    <property type="protein sequence ID" value="EMI18950.1"/>
    <property type="molecule type" value="Genomic_DNA"/>
</dbReference>
<dbReference type="InterPro" id="IPR013036">
    <property type="entry name" value="DUF1587"/>
</dbReference>
<dbReference type="PATRIC" id="fig|1265738.3.peg.4126"/>
<dbReference type="AlphaFoldDB" id="M5RI29"/>
<dbReference type="Pfam" id="PF07626">
    <property type="entry name" value="PSD3"/>
    <property type="match status" value="1"/>
</dbReference>
<evidence type="ECO:0000259" key="4">
    <source>
        <dbReference type="Pfam" id="PF07631"/>
    </source>
</evidence>
<sequence length="831" mass="93077">MMRWSNVYSLFISFTLLFAIPWGGGNGSAVAVEPAFAFLENYCIECHTADDPGGEREFETLDFANTHLDTQIKLQEIIDQLTLGSMPPEDADQPSDVERVGAIEQLTGVLESMRAKTSSTGGQSVLRRLSRREYRNTVGDLLAIDMTMFDPTMEFPADNLSHHFDNIGDTLVTSGHLLEKYLDAADHCVEKSLALTQPPKTQEWVYQDDFVQQPELNRAHRLAFNYKHLVLYDHPLNEKPEGAYGHLHRFADGVPVDGMYEVKVLAEALHRDTPYNKRTTFIDLDEPFRMGIRPGDTSLGDMVHTQPIQPKLAEAVIDDDELKWYTFKIPLDRGFAPRFTFENGQHDVRGAYTRVFRNHVDTLPASVRDGKGIVACRNAVIKYGQLPQIRIHEVRIRGPVDVQWPTQSQQRLLGGASFAEENASELIREFASRAYRRPATAEEVAGLVRLYESRIRSGGSPFQAYKDTLKAALCSPAFLYFSPPDSAATNELSQHGLAERLSYFLTSSMPDDRLRRLADEGRLDEPQTLRDETKRILGSRASDAFVADFLDSWLNLRALGSMPPDPKASREYYAAGLEPEMKQETQLFLRDLIDRNASVLSFLNANYSFVNRDLAKLYGVEDQVPVDEAADFHRVVFRDKRRGGLLGQASVLTVSANGIETSPVVRGVWLLENVVGTPTPPPPDDVPTLDPDVRGAKSIREQLVRHSESAACNLCHRKIDPLGFALEGFDPIGRVRQSYDARGKQTIDTSGVLPGGETFSGPAELRQRLLERKEFFVRTVTNRLLSHALGRRIEASDRRAVDAIIGQVRADDYPTADLIAAIVTSDLFQQR</sequence>
<evidence type="ECO:0000259" key="3">
    <source>
        <dbReference type="Pfam" id="PF07627"/>
    </source>
</evidence>
<feature type="domain" description="DUF1585" evidence="1">
    <location>
        <begin position="756"/>
        <end position="828"/>
    </location>
</feature>
<feature type="domain" description="DUF1588" evidence="3">
    <location>
        <begin position="642"/>
        <end position="738"/>
    </location>
</feature>
<name>M5RI29_9BACT</name>
<dbReference type="InterPro" id="IPR013039">
    <property type="entry name" value="DUF1588"/>
</dbReference>
<keyword evidence="8" id="KW-1185">Reference proteome</keyword>
<gene>
    <name evidence="7" type="ORF">RMSM_04121</name>
</gene>
<proteinExistence type="predicted"/>
<dbReference type="Pfam" id="PF07627">
    <property type="entry name" value="PSCyt3"/>
    <property type="match status" value="1"/>
</dbReference>